<dbReference type="Proteomes" id="UP001220395">
    <property type="component" value="Chromosome"/>
</dbReference>
<feature type="region of interest" description="Disordered" evidence="1">
    <location>
        <begin position="111"/>
        <end position="131"/>
    </location>
</feature>
<accession>A0ABY7TK07</accession>
<sequence length="131" mass="14202">MTRWIAFAAALALTAPAVVQAAPVNAYQQQLLRLPVVQQRAALRSSILGSGLYCRRIGDVAYQQPYKNLFMWVARCDSGADYGLFVGPDGTVQPRLCRELPKLKLPECRIGALKAGPKPPPRPKSPALTGS</sequence>
<feature type="signal peptide" evidence="2">
    <location>
        <begin position="1"/>
        <end position="21"/>
    </location>
</feature>
<evidence type="ECO:0000256" key="1">
    <source>
        <dbReference type="SAM" id="MobiDB-lite"/>
    </source>
</evidence>
<gene>
    <name evidence="3" type="ORF">PQ455_18455</name>
</gene>
<evidence type="ECO:0000313" key="4">
    <source>
        <dbReference type="Proteomes" id="UP001220395"/>
    </source>
</evidence>
<organism evidence="3 4">
    <name type="scientific">Sphingomonas naphthae</name>
    <dbReference type="NCBI Taxonomy" id="1813468"/>
    <lineage>
        <taxon>Bacteria</taxon>
        <taxon>Pseudomonadati</taxon>
        <taxon>Pseudomonadota</taxon>
        <taxon>Alphaproteobacteria</taxon>
        <taxon>Sphingomonadales</taxon>
        <taxon>Sphingomonadaceae</taxon>
        <taxon>Sphingomonas</taxon>
    </lineage>
</organism>
<proteinExistence type="predicted"/>
<keyword evidence="4" id="KW-1185">Reference proteome</keyword>
<evidence type="ECO:0000313" key="3">
    <source>
        <dbReference type="EMBL" id="WCT73562.1"/>
    </source>
</evidence>
<reference evidence="3 4" key="1">
    <citation type="submission" date="2023-02" db="EMBL/GenBank/DDBJ databases">
        <title>Genome sequence of Sphingomonas naphthae.</title>
        <authorList>
            <person name="Kim S."/>
            <person name="Heo J."/>
            <person name="Kwon S.-W."/>
        </authorList>
    </citation>
    <scope>NUCLEOTIDE SEQUENCE [LARGE SCALE GENOMIC DNA]</scope>
    <source>
        <strain evidence="3 4">KACC 18716</strain>
    </source>
</reference>
<name>A0ABY7TK07_9SPHN</name>
<protein>
    <submittedName>
        <fullName evidence="3">Uncharacterized protein</fullName>
    </submittedName>
</protein>
<evidence type="ECO:0000256" key="2">
    <source>
        <dbReference type="SAM" id="SignalP"/>
    </source>
</evidence>
<dbReference type="EMBL" id="CP117411">
    <property type="protein sequence ID" value="WCT73562.1"/>
    <property type="molecule type" value="Genomic_DNA"/>
</dbReference>
<feature type="chain" id="PRO_5046998491" evidence="2">
    <location>
        <begin position="22"/>
        <end position="131"/>
    </location>
</feature>
<dbReference type="RefSeq" id="WP_273687879.1">
    <property type="nucleotide sequence ID" value="NZ_CP117411.1"/>
</dbReference>
<keyword evidence="2" id="KW-0732">Signal</keyword>